<proteinExistence type="inferred from homology"/>
<comment type="similarity">
    <text evidence="1">Belongs to the cytochrome P450 family.</text>
</comment>
<protein>
    <submittedName>
        <fullName evidence="2">Cytochrome P450</fullName>
    </submittedName>
</protein>
<sequence length="381" mass="41071">MNKPIPTWEPLSPEVLADQLGTYDRMRAACALAESPRGVTLFRHADVVAAASDPKTFSSATSARRAVPNAIDPPEHAAWRGLIDPFFAPAHMAALEPRVSAIAQALVAALPRGAVVDAVSEIGAPFAVRAQTEWLGWQGIEDELLSWMADNHAATRSGDRARTAAVAAAFDEIIRAQLRRRRESGATPPTDPTTALLATTFDGHPLDEADIVSILRNWTAGDLGSLAAALGVVVRFLATHPDVQQHLRAHPEGLAAAIDEMLRIDDPFLVNRRVTTADVRIGDHELAAGTRVYLNWTSANRDEAVFGDPEAYQPERNAPDNLVYGVGIHACPGRPLATMELVVAVRALLQATPSIEPAPGVEPVRETYPLGGWRRVPVRLR</sequence>
<name>A0A5C8P0J3_9BURK</name>
<gene>
    <name evidence="2" type="ORF">FHP08_05815</name>
</gene>
<accession>A0A5C8P0J3</accession>
<reference evidence="2 3" key="1">
    <citation type="submission" date="2019-06" db="EMBL/GenBank/DDBJ databases">
        <title>Quisquiliibacterium sp. nov., isolated from a maize field.</title>
        <authorList>
            <person name="Lin S.-Y."/>
            <person name="Tsai C.-F."/>
            <person name="Young C.-C."/>
        </authorList>
    </citation>
    <scope>NUCLEOTIDE SEQUENCE [LARGE SCALE GENOMIC DNA]</scope>
    <source>
        <strain evidence="2 3">CC-CFT501</strain>
    </source>
</reference>
<dbReference type="InterPro" id="IPR001128">
    <property type="entry name" value="Cyt_P450"/>
</dbReference>
<dbReference type="PANTHER" id="PTHR46696">
    <property type="entry name" value="P450, PUTATIVE (EUROFUNG)-RELATED"/>
    <property type="match status" value="1"/>
</dbReference>
<dbReference type="Pfam" id="PF00067">
    <property type="entry name" value="p450"/>
    <property type="match status" value="1"/>
</dbReference>
<dbReference type="Gene3D" id="1.10.630.10">
    <property type="entry name" value="Cytochrome P450"/>
    <property type="match status" value="1"/>
</dbReference>
<dbReference type="PANTHER" id="PTHR46696:SF6">
    <property type="entry name" value="P450, PUTATIVE (EUROFUNG)-RELATED"/>
    <property type="match status" value="1"/>
</dbReference>
<dbReference type="InterPro" id="IPR002397">
    <property type="entry name" value="Cyt_P450_B"/>
</dbReference>
<dbReference type="Proteomes" id="UP000321548">
    <property type="component" value="Unassembled WGS sequence"/>
</dbReference>
<dbReference type="InterPro" id="IPR036396">
    <property type="entry name" value="Cyt_P450_sf"/>
</dbReference>
<evidence type="ECO:0000256" key="1">
    <source>
        <dbReference type="ARBA" id="ARBA00010617"/>
    </source>
</evidence>
<comment type="caution">
    <text evidence="2">The sequence shown here is derived from an EMBL/GenBank/DDBJ whole genome shotgun (WGS) entry which is preliminary data.</text>
</comment>
<dbReference type="EMBL" id="VDUY01000002">
    <property type="protein sequence ID" value="TXL67129.1"/>
    <property type="molecule type" value="Genomic_DNA"/>
</dbReference>
<dbReference type="SUPFAM" id="SSF48264">
    <property type="entry name" value="Cytochrome P450"/>
    <property type="match status" value="1"/>
</dbReference>
<dbReference type="RefSeq" id="WP_147703378.1">
    <property type="nucleotide sequence ID" value="NZ_VDUY01000002.1"/>
</dbReference>
<dbReference type="GO" id="GO:0016705">
    <property type="term" value="F:oxidoreductase activity, acting on paired donors, with incorporation or reduction of molecular oxygen"/>
    <property type="evidence" value="ECO:0007669"/>
    <property type="project" value="InterPro"/>
</dbReference>
<dbReference type="GO" id="GO:0005506">
    <property type="term" value="F:iron ion binding"/>
    <property type="evidence" value="ECO:0007669"/>
    <property type="project" value="InterPro"/>
</dbReference>
<dbReference type="GO" id="GO:0020037">
    <property type="term" value="F:heme binding"/>
    <property type="evidence" value="ECO:0007669"/>
    <property type="project" value="InterPro"/>
</dbReference>
<dbReference type="OrthoDB" id="4168525at2"/>
<organism evidence="2 3">
    <name type="scientific">Zeimonas arvi</name>
    <dbReference type="NCBI Taxonomy" id="2498847"/>
    <lineage>
        <taxon>Bacteria</taxon>
        <taxon>Pseudomonadati</taxon>
        <taxon>Pseudomonadota</taxon>
        <taxon>Betaproteobacteria</taxon>
        <taxon>Burkholderiales</taxon>
        <taxon>Burkholderiaceae</taxon>
        <taxon>Zeimonas</taxon>
    </lineage>
</organism>
<dbReference type="PRINTS" id="PR00359">
    <property type="entry name" value="BP450"/>
</dbReference>
<keyword evidence="3" id="KW-1185">Reference proteome</keyword>
<evidence type="ECO:0000313" key="3">
    <source>
        <dbReference type="Proteomes" id="UP000321548"/>
    </source>
</evidence>
<evidence type="ECO:0000313" key="2">
    <source>
        <dbReference type="EMBL" id="TXL67129.1"/>
    </source>
</evidence>
<dbReference type="AlphaFoldDB" id="A0A5C8P0J3"/>
<dbReference type="GO" id="GO:0004497">
    <property type="term" value="F:monooxygenase activity"/>
    <property type="evidence" value="ECO:0007669"/>
    <property type="project" value="InterPro"/>
</dbReference>